<dbReference type="InterPro" id="IPR007708">
    <property type="entry name" value="DBR1_C"/>
</dbReference>
<dbReference type="Proteomes" id="UP000198341">
    <property type="component" value="Chromosome 13"/>
</dbReference>
<keyword evidence="7" id="KW-0479">Metal-binding</keyword>
<evidence type="ECO:0000259" key="14">
    <source>
        <dbReference type="SMART" id="SM01124"/>
    </source>
</evidence>
<dbReference type="CDD" id="cd00844">
    <property type="entry name" value="MPP_Dbr1_N"/>
    <property type="match status" value="1"/>
</dbReference>
<dbReference type="GO" id="GO:0046872">
    <property type="term" value="F:metal ion binding"/>
    <property type="evidence" value="ECO:0007669"/>
    <property type="project" value="UniProtKB-KW"/>
</dbReference>
<keyword evidence="8" id="KW-0378">Hydrolase</keyword>
<dbReference type="Pfam" id="PF05011">
    <property type="entry name" value="DBR1"/>
    <property type="match status" value="1"/>
</dbReference>
<comment type="cofactor">
    <cofactor evidence="2">
        <name>Zn(2+)</name>
        <dbReference type="ChEBI" id="CHEBI:29105"/>
    </cofactor>
</comment>
<dbReference type="RefSeq" id="XP_007509459.1">
    <property type="nucleotide sequence ID" value="XM_007509397.1"/>
</dbReference>
<reference evidence="15 16" key="1">
    <citation type="submission" date="2011-10" db="EMBL/GenBank/DDBJ databases">
        <authorList>
            <person name="Genoscope - CEA"/>
        </authorList>
    </citation>
    <scope>NUCLEOTIDE SEQUENCE [LARGE SCALE GENOMIC DNA]</scope>
    <source>
        <strain evidence="15 16">RCC 1105</strain>
    </source>
</reference>
<dbReference type="eggNOG" id="KOG2863">
    <property type="taxonomic scope" value="Eukaryota"/>
</dbReference>
<comment type="similarity">
    <text evidence="5">Belongs to the lariat debranching enzyme family.</text>
</comment>
<feature type="domain" description="Lariat debranching enzyme C-terminal" evidence="14">
    <location>
        <begin position="236"/>
        <end position="372"/>
    </location>
</feature>
<evidence type="ECO:0000256" key="8">
    <source>
        <dbReference type="ARBA" id="ARBA00022801"/>
    </source>
</evidence>
<comment type="cofactor">
    <cofactor evidence="1">
        <name>Mn(2+)</name>
        <dbReference type="ChEBI" id="CHEBI:29035"/>
    </cofactor>
</comment>
<proteinExistence type="inferred from homology"/>
<evidence type="ECO:0000313" key="16">
    <source>
        <dbReference type="Proteomes" id="UP000198341"/>
    </source>
</evidence>
<accession>K8ELZ0</accession>
<dbReference type="PANTHER" id="PTHR12849:SF0">
    <property type="entry name" value="LARIAT DEBRANCHING ENZYME"/>
    <property type="match status" value="1"/>
</dbReference>
<protein>
    <recommendedName>
        <fullName evidence="14">Lariat debranching enzyme C-terminal domain-containing protein</fullName>
    </recommendedName>
</protein>
<gene>
    <name evidence="15" type="ordered locus">Bathy13g01100</name>
</gene>
<evidence type="ECO:0000256" key="7">
    <source>
        <dbReference type="ARBA" id="ARBA00022723"/>
    </source>
</evidence>
<dbReference type="KEGG" id="bpg:Bathy13g01100"/>
<keyword evidence="10" id="KW-0408">Iron</keyword>
<evidence type="ECO:0000256" key="3">
    <source>
        <dbReference type="ARBA" id="ARBA00001954"/>
    </source>
</evidence>
<dbReference type="Gene3D" id="3.60.21.10">
    <property type="match status" value="1"/>
</dbReference>
<feature type="compositionally biased region" description="Pro residues" evidence="13">
    <location>
        <begin position="415"/>
        <end position="427"/>
    </location>
</feature>
<evidence type="ECO:0000256" key="1">
    <source>
        <dbReference type="ARBA" id="ARBA00001936"/>
    </source>
</evidence>
<keyword evidence="11" id="KW-0464">Manganese</keyword>
<evidence type="ECO:0000256" key="11">
    <source>
        <dbReference type="ARBA" id="ARBA00023211"/>
    </source>
</evidence>
<dbReference type="InterPro" id="IPR041816">
    <property type="entry name" value="Dbr1_N"/>
</dbReference>
<dbReference type="Pfam" id="PF00149">
    <property type="entry name" value="Metallophos"/>
    <property type="match status" value="1"/>
</dbReference>
<feature type="region of interest" description="Disordered" evidence="13">
    <location>
        <begin position="379"/>
        <end position="438"/>
    </location>
</feature>
<comment type="subcellular location">
    <subcellularLocation>
        <location evidence="4">Nucleus</location>
    </subcellularLocation>
</comment>
<evidence type="ECO:0000256" key="12">
    <source>
        <dbReference type="ARBA" id="ARBA00023242"/>
    </source>
</evidence>
<keyword evidence="12" id="KW-0539">Nucleus</keyword>
<dbReference type="GO" id="GO:0000398">
    <property type="term" value="P:mRNA splicing, via spliceosome"/>
    <property type="evidence" value="ECO:0007669"/>
    <property type="project" value="TreeGrafter"/>
</dbReference>
<dbReference type="STRING" id="41875.K8ELZ0"/>
<organism evidence="15 16">
    <name type="scientific">Bathycoccus prasinos</name>
    <dbReference type="NCBI Taxonomy" id="41875"/>
    <lineage>
        <taxon>Eukaryota</taxon>
        <taxon>Viridiplantae</taxon>
        <taxon>Chlorophyta</taxon>
        <taxon>Mamiellophyceae</taxon>
        <taxon>Mamiellales</taxon>
        <taxon>Bathycoccaceae</taxon>
        <taxon>Bathycoccus</taxon>
    </lineage>
</organism>
<evidence type="ECO:0000256" key="13">
    <source>
        <dbReference type="SAM" id="MobiDB-lite"/>
    </source>
</evidence>
<evidence type="ECO:0000256" key="9">
    <source>
        <dbReference type="ARBA" id="ARBA00022833"/>
    </source>
</evidence>
<name>K8ELZ0_9CHLO</name>
<dbReference type="GeneID" id="19012062"/>
<keyword evidence="9" id="KW-0862">Zinc</keyword>
<dbReference type="InterPro" id="IPR004843">
    <property type="entry name" value="Calcineurin-like_PHP"/>
</dbReference>
<comment type="cofactor">
    <cofactor evidence="3">
        <name>Fe(2+)</name>
        <dbReference type="ChEBI" id="CHEBI:29033"/>
    </cofactor>
</comment>
<dbReference type="EMBL" id="FO082266">
    <property type="protein sequence ID" value="CCO19262.1"/>
    <property type="molecule type" value="Genomic_DNA"/>
</dbReference>
<keyword evidence="6" id="KW-0507">mRNA processing</keyword>
<dbReference type="PANTHER" id="PTHR12849">
    <property type="entry name" value="RNA LARIAT DEBRANCHING ENZYME"/>
    <property type="match status" value="1"/>
</dbReference>
<dbReference type="OrthoDB" id="494375at2759"/>
<dbReference type="InterPro" id="IPR029052">
    <property type="entry name" value="Metallo-depent_PP-like"/>
</dbReference>
<dbReference type="GO" id="GO:0005634">
    <property type="term" value="C:nucleus"/>
    <property type="evidence" value="ECO:0007669"/>
    <property type="project" value="UniProtKB-SubCell"/>
</dbReference>
<dbReference type="AlphaFoldDB" id="K8ELZ0"/>
<dbReference type="SUPFAM" id="SSF56300">
    <property type="entry name" value="Metallo-dependent phosphatases"/>
    <property type="match status" value="1"/>
</dbReference>
<dbReference type="GO" id="GO:0008419">
    <property type="term" value="F:RNA lariat debranching enzyme activity"/>
    <property type="evidence" value="ECO:0007669"/>
    <property type="project" value="UniProtKB-ARBA"/>
</dbReference>
<keyword evidence="16" id="KW-1185">Reference proteome</keyword>
<evidence type="ECO:0000256" key="5">
    <source>
        <dbReference type="ARBA" id="ARBA00006045"/>
    </source>
</evidence>
<evidence type="ECO:0000313" key="15">
    <source>
        <dbReference type="EMBL" id="CCO19262.1"/>
    </source>
</evidence>
<dbReference type="SMART" id="SM01124">
    <property type="entry name" value="DBR1"/>
    <property type="match status" value="1"/>
</dbReference>
<evidence type="ECO:0000256" key="4">
    <source>
        <dbReference type="ARBA" id="ARBA00004123"/>
    </source>
</evidence>
<evidence type="ECO:0000256" key="2">
    <source>
        <dbReference type="ARBA" id="ARBA00001947"/>
    </source>
</evidence>
<evidence type="ECO:0000256" key="6">
    <source>
        <dbReference type="ARBA" id="ARBA00022664"/>
    </source>
</evidence>
<sequence length="438" mass="49615">MKIAVEGCCHGELETIYAAMEKIEKKEGIKIDLLICCGDFQAIRNKRDLECMSVPIKYREMGTFYKYYSGELKAPYPTLFIGGNHEASNYLWELYYGGFGAPNIYYLGHSGCIKFGDLRIAGLSGIYKQYDYRKGHFERPPYTQDKQVKTAYHVREFDAFKLKQIREPVDVFLSHDWPRGIEKFGDIQDLLRKKKFLKEDIQKNQLGSVPAMEILKQLKPTYSFSAHLHVKFEAMISHENGASTHFLALDKCIPHAPNRQFLQVIDLPEKSSDGGFQLDMEWLAITKANHAFQSFTKAPAKLPDYGVPESVDLTNSIEFVRNKMEGIRMPEFVETVSPHDASVKARQPPPEKVERNPQTVQMLEMLELDFKLDTGGDHFGNKPYSSSSATRYRVPGAGPFTLPGTQGMPPMGTQYPPPPPPPPPPVVKDPDVIDLDDI</sequence>
<dbReference type="FunFam" id="3.60.21.10:FF:000035">
    <property type="entry name" value="Lariat debranching enzyme"/>
    <property type="match status" value="1"/>
</dbReference>
<evidence type="ECO:0000256" key="10">
    <source>
        <dbReference type="ARBA" id="ARBA00023004"/>
    </source>
</evidence>